<protein>
    <submittedName>
        <fullName evidence="1">Uncharacterized protein</fullName>
    </submittedName>
</protein>
<name>A0A438JZP6_VITVI</name>
<reference evidence="1 2" key="1">
    <citation type="journal article" date="2018" name="PLoS Genet.">
        <title>Population sequencing reveals clonal diversity and ancestral inbreeding in the grapevine cultivar Chardonnay.</title>
        <authorList>
            <person name="Roach M.J."/>
            <person name="Johnson D.L."/>
            <person name="Bohlmann J."/>
            <person name="van Vuuren H.J."/>
            <person name="Jones S.J."/>
            <person name="Pretorius I.S."/>
            <person name="Schmidt S.A."/>
            <person name="Borneman A.R."/>
        </authorList>
    </citation>
    <scope>NUCLEOTIDE SEQUENCE [LARGE SCALE GENOMIC DNA]</scope>
    <source>
        <strain evidence="2">cv. Chardonnay</strain>
        <tissue evidence="1">Leaf</tissue>
    </source>
</reference>
<evidence type="ECO:0000313" key="2">
    <source>
        <dbReference type="Proteomes" id="UP000288805"/>
    </source>
</evidence>
<comment type="caution">
    <text evidence="1">The sequence shown here is derived from an EMBL/GenBank/DDBJ whole genome shotgun (WGS) entry which is preliminary data.</text>
</comment>
<gene>
    <name evidence="1" type="ORF">CK203_017244</name>
</gene>
<dbReference type="EMBL" id="QGNW01000021">
    <property type="protein sequence ID" value="RVX14398.1"/>
    <property type="molecule type" value="Genomic_DNA"/>
</dbReference>
<accession>A0A438JZP6</accession>
<dbReference type="Proteomes" id="UP000288805">
    <property type="component" value="Unassembled WGS sequence"/>
</dbReference>
<proteinExistence type="predicted"/>
<dbReference type="AlphaFoldDB" id="A0A438JZP6"/>
<evidence type="ECO:0000313" key="1">
    <source>
        <dbReference type="EMBL" id="RVX14398.1"/>
    </source>
</evidence>
<organism evidence="1 2">
    <name type="scientific">Vitis vinifera</name>
    <name type="common">Grape</name>
    <dbReference type="NCBI Taxonomy" id="29760"/>
    <lineage>
        <taxon>Eukaryota</taxon>
        <taxon>Viridiplantae</taxon>
        <taxon>Streptophyta</taxon>
        <taxon>Embryophyta</taxon>
        <taxon>Tracheophyta</taxon>
        <taxon>Spermatophyta</taxon>
        <taxon>Magnoliopsida</taxon>
        <taxon>eudicotyledons</taxon>
        <taxon>Gunneridae</taxon>
        <taxon>Pentapetalae</taxon>
        <taxon>rosids</taxon>
        <taxon>Vitales</taxon>
        <taxon>Vitaceae</taxon>
        <taxon>Viteae</taxon>
        <taxon>Vitis</taxon>
    </lineage>
</organism>
<sequence length="96" mass="11120">MFDEAWDSLEKVARRMKKYVDCDRQPLEFQVGNRVLLKLTPQIWKKISSKTRQKGLIPKYDESFKFDEVVQAYWQTKSTKASISISDGGFVSPLAS</sequence>